<evidence type="ECO:0000313" key="2">
    <source>
        <dbReference type="Proteomes" id="UP000187209"/>
    </source>
</evidence>
<sequence length="117" mass="13816">MAVYNGFSTRKREGMYNDLTFELMQHLQFQILSEYKHKKIDNEAWQKDCQSLLKRMEKMEREKFMPPKYSTACNDLKSHLSIKLSPSSISPEKELPIIQGIFYIASVAKLLKKKFLH</sequence>
<accession>A0A1R2BQY0</accession>
<proteinExistence type="predicted"/>
<dbReference type="AlphaFoldDB" id="A0A1R2BQY0"/>
<comment type="caution">
    <text evidence="1">The sequence shown here is derived from an EMBL/GenBank/DDBJ whole genome shotgun (WGS) entry which is preliminary data.</text>
</comment>
<protein>
    <submittedName>
        <fullName evidence="1">Uncharacterized protein</fullName>
    </submittedName>
</protein>
<dbReference type="EMBL" id="MPUH01000484">
    <property type="protein sequence ID" value="OMJ79161.1"/>
    <property type="molecule type" value="Genomic_DNA"/>
</dbReference>
<gene>
    <name evidence="1" type="ORF">SteCoe_20860</name>
</gene>
<name>A0A1R2BQY0_9CILI</name>
<keyword evidence="2" id="KW-1185">Reference proteome</keyword>
<dbReference type="Proteomes" id="UP000187209">
    <property type="component" value="Unassembled WGS sequence"/>
</dbReference>
<organism evidence="1 2">
    <name type="scientific">Stentor coeruleus</name>
    <dbReference type="NCBI Taxonomy" id="5963"/>
    <lineage>
        <taxon>Eukaryota</taxon>
        <taxon>Sar</taxon>
        <taxon>Alveolata</taxon>
        <taxon>Ciliophora</taxon>
        <taxon>Postciliodesmatophora</taxon>
        <taxon>Heterotrichea</taxon>
        <taxon>Heterotrichida</taxon>
        <taxon>Stentoridae</taxon>
        <taxon>Stentor</taxon>
    </lineage>
</organism>
<reference evidence="1 2" key="1">
    <citation type="submission" date="2016-11" db="EMBL/GenBank/DDBJ databases">
        <title>The macronuclear genome of Stentor coeruleus: a giant cell with tiny introns.</title>
        <authorList>
            <person name="Slabodnick M."/>
            <person name="Ruby J.G."/>
            <person name="Reiff S.B."/>
            <person name="Swart E.C."/>
            <person name="Gosai S."/>
            <person name="Prabakaran S."/>
            <person name="Witkowska E."/>
            <person name="Larue G.E."/>
            <person name="Fisher S."/>
            <person name="Freeman R.M."/>
            <person name="Gunawardena J."/>
            <person name="Chu W."/>
            <person name="Stover N.A."/>
            <person name="Gregory B.D."/>
            <person name="Nowacki M."/>
            <person name="Derisi J."/>
            <person name="Roy S.W."/>
            <person name="Marshall W.F."/>
            <person name="Sood P."/>
        </authorList>
    </citation>
    <scope>NUCLEOTIDE SEQUENCE [LARGE SCALE GENOMIC DNA]</scope>
    <source>
        <strain evidence="1">WM001</strain>
    </source>
</reference>
<dbReference type="OrthoDB" id="295427at2759"/>
<evidence type="ECO:0000313" key="1">
    <source>
        <dbReference type="EMBL" id="OMJ79161.1"/>
    </source>
</evidence>